<keyword evidence="1" id="KW-1133">Transmembrane helix</keyword>
<protein>
    <submittedName>
        <fullName evidence="2">Uncharacterized protein</fullName>
    </submittedName>
</protein>
<name>A0A0E9W3D1_ANGAN</name>
<proteinExistence type="predicted"/>
<keyword evidence="1" id="KW-0812">Transmembrane</keyword>
<feature type="transmembrane region" description="Helical" evidence="1">
    <location>
        <begin position="20"/>
        <end position="42"/>
    </location>
</feature>
<reference evidence="2" key="1">
    <citation type="submission" date="2014-11" db="EMBL/GenBank/DDBJ databases">
        <authorList>
            <person name="Amaro Gonzalez C."/>
        </authorList>
    </citation>
    <scope>NUCLEOTIDE SEQUENCE</scope>
</reference>
<evidence type="ECO:0000256" key="1">
    <source>
        <dbReference type="SAM" id="Phobius"/>
    </source>
</evidence>
<organism evidence="2">
    <name type="scientific">Anguilla anguilla</name>
    <name type="common">European freshwater eel</name>
    <name type="synonym">Muraena anguilla</name>
    <dbReference type="NCBI Taxonomy" id="7936"/>
    <lineage>
        <taxon>Eukaryota</taxon>
        <taxon>Metazoa</taxon>
        <taxon>Chordata</taxon>
        <taxon>Craniata</taxon>
        <taxon>Vertebrata</taxon>
        <taxon>Euteleostomi</taxon>
        <taxon>Actinopterygii</taxon>
        <taxon>Neopterygii</taxon>
        <taxon>Teleostei</taxon>
        <taxon>Anguilliformes</taxon>
        <taxon>Anguillidae</taxon>
        <taxon>Anguilla</taxon>
    </lineage>
</organism>
<reference evidence="2" key="2">
    <citation type="journal article" date="2015" name="Fish Shellfish Immunol.">
        <title>Early steps in the European eel (Anguilla anguilla)-Vibrio vulnificus interaction in the gills: Role of the RtxA13 toxin.</title>
        <authorList>
            <person name="Callol A."/>
            <person name="Pajuelo D."/>
            <person name="Ebbesson L."/>
            <person name="Teles M."/>
            <person name="MacKenzie S."/>
            <person name="Amaro C."/>
        </authorList>
    </citation>
    <scope>NUCLEOTIDE SEQUENCE</scope>
</reference>
<evidence type="ECO:0000313" key="2">
    <source>
        <dbReference type="EMBL" id="JAH84874.1"/>
    </source>
</evidence>
<sequence>MEFSNLEIPIFCALGLLKVILISIVIIFVSVLLFDVLQVYVYDMKSDK</sequence>
<keyword evidence="1" id="KW-0472">Membrane</keyword>
<dbReference type="AlphaFoldDB" id="A0A0E9W3D1"/>
<dbReference type="EMBL" id="GBXM01023703">
    <property type="protein sequence ID" value="JAH84874.1"/>
    <property type="molecule type" value="Transcribed_RNA"/>
</dbReference>
<accession>A0A0E9W3D1</accession>